<comment type="caution">
    <text evidence="1">The sequence shown here is derived from an EMBL/GenBank/DDBJ whole genome shotgun (WGS) entry which is preliminary data.</text>
</comment>
<organism evidence="1 2">
    <name type="scientific">Smallanthus sonchifolius</name>
    <dbReference type="NCBI Taxonomy" id="185202"/>
    <lineage>
        <taxon>Eukaryota</taxon>
        <taxon>Viridiplantae</taxon>
        <taxon>Streptophyta</taxon>
        <taxon>Embryophyta</taxon>
        <taxon>Tracheophyta</taxon>
        <taxon>Spermatophyta</taxon>
        <taxon>Magnoliopsida</taxon>
        <taxon>eudicotyledons</taxon>
        <taxon>Gunneridae</taxon>
        <taxon>Pentapetalae</taxon>
        <taxon>asterids</taxon>
        <taxon>campanulids</taxon>
        <taxon>Asterales</taxon>
        <taxon>Asteraceae</taxon>
        <taxon>Asteroideae</taxon>
        <taxon>Heliantheae alliance</taxon>
        <taxon>Millerieae</taxon>
        <taxon>Smallanthus</taxon>
    </lineage>
</organism>
<name>A0ACB8YGY4_9ASTR</name>
<proteinExistence type="predicted"/>
<gene>
    <name evidence="1" type="ORF">L1987_83725</name>
</gene>
<accession>A0ACB8YGY4</accession>
<evidence type="ECO:0000313" key="1">
    <source>
        <dbReference type="EMBL" id="KAI3683225.1"/>
    </source>
</evidence>
<protein>
    <submittedName>
        <fullName evidence="1">Uncharacterized protein</fullName>
    </submittedName>
</protein>
<dbReference type="Proteomes" id="UP001056120">
    <property type="component" value="Linkage Group LG28"/>
</dbReference>
<reference evidence="1 2" key="2">
    <citation type="journal article" date="2022" name="Mol. Ecol. Resour.">
        <title>The genomes of chicory, endive, great burdock and yacon provide insights into Asteraceae paleo-polyploidization history and plant inulin production.</title>
        <authorList>
            <person name="Fan W."/>
            <person name="Wang S."/>
            <person name="Wang H."/>
            <person name="Wang A."/>
            <person name="Jiang F."/>
            <person name="Liu H."/>
            <person name="Zhao H."/>
            <person name="Xu D."/>
            <person name="Zhang Y."/>
        </authorList>
    </citation>
    <scope>NUCLEOTIDE SEQUENCE [LARGE SCALE GENOMIC DNA]</scope>
    <source>
        <strain evidence="2">cv. Yunnan</strain>
        <tissue evidence="1">Leaves</tissue>
    </source>
</reference>
<reference evidence="2" key="1">
    <citation type="journal article" date="2022" name="Mol. Ecol. Resour.">
        <title>The genomes of chicory, endive, great burdock and yacon provide insights into Asteraceae palaeo-polyploidization history and plant inulin production.</title>
        <authorList>
            <person name="Fan W."/>
            <person name="Wang S."/>
            <person name="Wang H."/>
            <person name="Wang A."/>
            <person name="Jiang F."/>
            <person name="Liu H."/>
            <person name="Zhao H."/>
            <person name="Xu D."/>
            <person name="Zhang Y."/>
        </authorList>
    </citation>
    <scope>NUCLEOTIDE SEQUENCE [LARGE SCALE GENOMIC DNA]</scope>
    <source>
        <strain evidence="2">cv. Yunnan</strain>
    </source>
</reference>
<keyword evidence="2" id="KW-1185">Reference proteome</keyword>
<dbReference type="EMBL" id="CM042045">
    <property type="protein sequence ID" value="KAI3683225.1"/>
    <property type="molecule type" value="Genomic_DNA"/>
</dbReference>
<sequence>MVILTEIPSSSSSTSYAFQYDVFLSFRGLDTRLGFTNNLYEALVDANLTTFLDDEEIDTGEPLKPELESAIKSSRASIVVLSSNYASSTWCLDELVLILDQKRSFNRIVIPIFYHVEPTDVRKQQSSFGEAIAKHKQRMDQETDAEKRNQWGQKMELWKMALKEVADLKGIDTKGRKETELIEEVVIDIHRRLGVPLTSTLPLLIGMDYYIDLISSWLTDGSCHTTDILTVVGMSGIGKTSLAKYVFQLHSNKFHKSSFIEGINARCNEHSNGLLKLQKQLHRDISKNNSLQVNDVSVYTSKIENVLAHKRAFIVLDDIDSLNQLDALHGKKGLQLGSKIIITTKDASLTERCALFKSQVQPKHTTVSLYGLCEAESLELFCIHAFKSQKPIEVYQEVSEKLVKYCDGHPLALEVLGRNLHNRDVAYWEECIKGLKKEPHSRIKKALQMSFDLLSFKNDKDLFKHIACFFVGIDRDVTETILNACDINTGSGITNLNEKCLLSIGGNNELMMHQLVQEMGRDLVRQESPDKPWERSRLWCHEDSFKVLKQKKTKGVDWIKLKRQTVAWITEDSCSEFL</sequence>
<evidence type="ECO:0000313" key="2">
    <source>
        <dbReference type="Proteomes" id="UP001056120"/>
    </source>
</evidence>